<reference evidence="1 2" key="1">
    <citation type="journal article" date="2019" name="Sci. Rep.">
        <title>Orb-weaving spider Araneus ventricosus genome elucidates the spidroin gene catalogue.</title>
        <authorList>
            <person name="Kono N."/>
            <person name="Nakamura H."/>
            <person name="Ohtoshi R."/>
            <person name="Moran D.A.P."/>
            <person name="Shinohara A."/>
            <person name="Yoshida Y."/>
            <person name="Fujiwara M."/>
            <person name="Mori M."/>
            <person name="Tomita M."/>
            <person name="Arakawa K."/>
        </authorList>
    </citation>
    <scope>NUCLEOTIDE SEQUENCE [LARGE SCALE GENOMIC DNA]</scope>
</reference>
<evidence type="ECO:0000313" key="1">
    <source>
        <dbReference type="EMBL" id="GBL90372.1"/>
    </source>
</evidence>
<protein>
    <submittedName>
        <fullName evidence="1">Uncharacterized protein</fullName>
    </submittedName>
</protein>
<organism evidence="1 2">
    <name type="scientific">Araneus ventricosus</name>
    <name type="common">Orbweaver spider</name>
    <name type="synonym">Epeira ventricosa</name>
    <dbReference type="NCBI Taxonomy" id="182803"/>
    <lineage>
        <taxon>Eukaryota</taxon>
        <taxon>Metazoa</taxon>
        <taxon>Ecdysozoa</taxon>
        <taxon>Arthropoda</taxon>
        <taxon>Chelicerata</taxon>
        <taxon>Arachnida</taxon>
        <taxon>Araneae</taxon>
        <taxon>Araneomorphae</taxon>
        <taxon>Entelegynae</taxon>
        <taxon>Araneoidea</taxon>
        <taxon>Araneidae</taxon>
        <taxon>Araneus</taxon>
    </lineage>
</organism>
<dbReference type="AlphaFoldDB" id="A0A4Y2BDI8"/>
<evidence type="ECO:0000313" key="2">
    <source>
        <dbReference type="Proteomes" id="UP000499080"/>
    </source>
</evidence>
<dbReference type="EMBL" id="BGPR01000071">
    <property type="protein sequence ID" value="GBL90372.1"/>
    <property type="molecule type" value="Genomic_DNA"/>
</dbReference>
<sequence>MELGRESREAPLKREIAQKDRSSAVIIGAKGEIRNICCRGRKLNFPENLRNFARESGYPQQKGGCVERMCGWMYRQTRRRKWSAHWISTVCSVCVCRSTSHIQVVMMTTVGMCRWISNRSKQE</sequence>
<comment type="caution">
    <text evidence="1">The sequence shown here is derived from an EMBL/GenBank/DDBJ whole genome shotgun (WGS) entry which is preliminary data.</text>
</comment>
<keyword evidence="2" id="KW-1185">Reference proteome</keyword>
<accession>A0A4Y2BDI8</accession>
<dbReference type="Proteomes" id="UP000499080">
    <property type="component" value="Unassembled WGS sequence"/>
</dbReference>
<proteinExistence type="predicted"/>
<name>A0A4Y2BDI8_ARAVE</name>
<gene>
    <name evidence="1" type="ORF">AVEN_178816_1</name>
</gene>